<organism evidence="5">
    <name type="scientific">Thrips palmi</name>
    <name type="common">Melon thrips</name>
    <dbReference type="NCBI Taxonomy" id="161013"/>
    <lineage>
        <taxon>Eukaryota</taxon>
        <taxon>Metazoa</taxon>
        <taxon>Ecdysozoa</taxon>
        <taxon>Arthropoda</taxon>
        <taxon>Hexapoda</taxon>
        <taxon>Insecta</taxon>
        <taxon>Pterygota</taxon>
        <taxon>Neoptera</taxon>
        <taxon>Paraneoptera</taxon>
        <taxon>Thysanoptera</taxon>
        <taxon>Terebrantia</taxon>
        <taxon>Thripoidea</taxon>
        <taxon>Thripidae</taxon>
        <taxon>Thrips</taxon>
    </lineage>
</organism>
<dbReference type="Gene3D" id="2.40.50.140">
    <property type="entry name" value="Nucleic acid-binding proteins"/>
    <property type="match status" value="1"/>
</dbReference>
<evidence type="ECO:0000313" key="5">
    <source>
        <dbReference type="RefSeq" id="XP_034249327.1"/>
    </source>
</evidence>
<dbReference type="GO" id="GO:0000724">
    <property type="term" value="P:double-strand break repair via homologous recombination"/>
    <property type="evidence" value="ECO:0007669"/>
    <property type="project" value="TreeGrafter"/>
</dbReference>
<dbReference type="RefSeq" id="XP_034249327.1">
    <property type="nucleotide sequence ID" value="XM_034393436.1"/>
</dbReference>
<dbReference type="GO" id="GO:0003684">
    <property type="term" value="F:damaged DNA binding"/>
    <property type="evidence" value="ECO:0007669"/>
    <property type="project" value="TreeGrafter"/>
</dbReference>
<sequence>MANEKFGVPRVSVTGTMLQTNRYMEKNVRLVGYVVKNTGNSVDVNTGDNITVKLQFDAPLDEPLEGLIDVFGRVTGKDLILVEHYLTVVPEIAEDFDLPNYNKAITYLGSSDNPWTQIDF</sequence>
<dbReference type="OrthoDB" id="188186at2759"/>
<dbReference type="GO" id="GO:0005662">
    <property type="term" value="C:DNA replication factor A complex"/>
    <property type="evidence" value="ECO:0007669"/>
    <property type="project" value="TreeGrafter"/>
</dbReference>
<dbReference type="PANTHER" id="PTHR15114:SF1">
    <property type="entry name" value="REPLICATION PROTEIN A 14 KDA SUBUNIT"/>
    <property type="match status" value="1"/>
</dbReference>
<evidence type="ECO:0000256" key="1">
    <source>
        <dbReference type="ARBA" id="ARBA00004123"/>
    </source>
</evidence>
<dbReference type="GeneID" id="117650115"/>
<protein>
    <submittedName>
        <fullName evidence="5">Replication protein A 14 kDa subunit-like</fullName>
    </submittedName>
</protein>
<name>A0A6P8ZVH8_THRPL</name>
<dbReference type="GO" id="GO:0003697">
    <property type="term" value="F:single-stranded DNA binding"/>
    <property type="evidence" value="ECO:0007669"/>
    <property type="project" value="TreeGrafter"/>
</dbReference>
<reference evidence="5" key="1">
    <citation type="submission" date="2025-08" db="UniProtKB">
        <authorList>
            <consortium name="RefSeq"/>
        </authorList>
    </citation>
    <scope>IDENTIFICATION</scope>
    <source>
        <tissue evidence="5">Total insect</tissue>
    </source>
</reference>
<dbReference type="SUPFAM" id="SSF50249">
    <property type="entry name" value="Nucleic acid-binding proteins"/>
    <property type="match status" value="1"/>
</dbReference>
<dbReference type="GO" id="GO:0006260">
    <property type="term" value="P:DNA replication"/>
    <property type="evidence" value="ECO:0007669"/>
    <property type="project" value="InterPro"/>
</dbReference>
<evidence type="ECO:0000256" key="3">
    <source>
        <dbReference type="ARBA" id="ARBA00023242"/>
    </source>
</evidence>
<gene>
    <name evidence="5" type="primary">LOC117650115</name>
</gene>
<keyword evidence="4" id="KW-1185">Reference proteome</keyword>
<dbReference type="InterPro" id="IPR012340">
    <property type="entry name" value="NA-bd_OB-fold"/>
</dbReference>
<proteinExistence type="inferred from homology"/>
<dbReference type="Pfam" id="PF08661">
    <property type="entry name" value="Rep_fac-A_3"/>
    <property type="match status" value="1"/>
</dbReference>
<keyword evidence="3" id="KW-0539">Nucleus</keyword>
<evidence type="ECO:0000256" key="2">
    <source>
        <dbReference type="ARBA" id="ARBA00009761"/>
    </source>
</evidence>
<comment type="similarity">
    <text evidence="2">Belongs to the replication factor A protein 3 family.</text>
</comment>
<dbReference type="Proteomes" id="UP000515158">
    <property type="component" value="Unplaced"/>
</dbReference>
<dbReference type="GO" id="GO:0035861">
    <property type="term" value="C:site of double-strand break"/>
    <property type="evidence" value="ECO:0007669"/>
    <property type="project" value="TreeGrafter"/>
</dbReference>
<dbReference type="GO" id="GO:0006284">
    <property type="term" value="P:base-excision repair"/>
    <property type="evidence" value="ECO:0007669"/>
    <property type="project" value="TreeGrafter"/>
</dbReference>
<dbReference type="InterPro" id="IPR013970">
    <property type="entry name" value="Rfa2"/>
</dbReference>
<dbReference type="GO" id="GO:0006298">
    <property type="term" value="P:mismatch repair"/>
    <property type="evidence" value="ECO:0007669"/>
    <property type="project" value="TreeGrafter"/>
</dbReference>
<dbReference type="InParanoid" id="A0A6P8ZVH8"/>
<dbReference type="GO" id="GO:0006289">
    <property type="term" value="P:nucleotide-excision repair"/>
    <property type="evidence" value="ECO:0007669"/>
    <property type="project" value="TreeGrafter"/>
</dbReference>
<dbReference type="PANTHER" id="PTHR15114">
    <property type="entry name" value="REPLICATION PROTEIN A3"/>
    <property type="match status" value="1"/>
</dbReference>
<dbReference type="KEGG" id="tpal:117650115"/>
<comment type="subcellular location">
    <subcellularLocation>
        <location evidence="1">Nucleus</location>
    </subcellularLocation>
</comment>
<dbReference type="AlphaFoldDB" id="A0A6P8ZVH8"/>
<evidence type="ECO:0000313" key="4">
    <source>
        <dbReference type="Proteomes" id="UP000515158"/>
    </source>
</evidence>
<accession>A0A6P8ZVH8</accession>